<dbReference type="EMBL" id="ASHM01006858">
    <property type="protein sequence ID" value="PNY14446.1"/>
    <property type="molecule type" value="Genomic_DNA"/>
</dbReference>
<dbReference type="InterPro" id="IPR006549">
    <property type="entry name" value="HAD-SF_hydro_IIIA"/>
</dbReference>
<dbReference type="AlphaFoldDB" id="A0A2K3PGL8"/>
<sequence length="369" mass="41879">MLSTSAAAQLPSCSYRIPSHLNVHHHAQQKRKLTTISLANADSQIPLRTFYGLSLPQTHSCSEGQESNYRSRYNSNQNDKHLFLHQYFSLADSEDTSNQNPETRNLSQHQVDKQSEFKKNNKDSTFLTKMWWADVKAAFGQRINFEGILCSTMVILKDPHLAQPHISVPDIRYIDWAALRRKGFKGVVFDKDNTLTVPYSLTPWPPLESSLECCKSEFGQDIAVFSNSAGLREYDHDSSKARNLERIIGIKVIRHRGIDSTIIVDTCMYAAGVKKPGGTAEEIEKHFGCESSQLIMVGDRPLTDIVYGNRNGFLTILTEPLSLAEEPFIVKQVRKLETTFVNYWSRRGLKPLEQKLLPDPRHCVKEPCP</sequence>
<dbReference type="GO" id="GO:0008962">
    <property type="term" value="F:phosphatidylglycerophosphatase activity"/>
    <property type="evidence" value="ECO:0007669"/>
    <property type="project" value="InterPro"/>
</dbReference>
<dbReference type="PANTHER" id="PTHR19288:SF25">
    <property type="entry name" value="PHOSPHATIDYLGLYCEROPHOSPHATASE GEP4, MITOCHONDRIAL"/>
    <property type="match status" value="1"/>
</dbReference>
<accession>A0A2K3PGL8</accession>
<dbReference type="InterPro" id="IPR036412">
    <property type="entry name" value="HAD-like_sf"/>
</dbReference>
<dbReference type="InterPro" id="IPR010021">
    <property type="entry name" value="PGPP1/Gep4"/>
</dbReference>
<dbReference type="NCBIfam" id="TIGR01668">
    <property type="entry name" value="YqeG_hyp_ppase"/>
    <property type="match status" value="1"/>
</dbReference>
<proteinExistence type="predicted"/>
<evidence type="ECO:0000313" key="2">
    <source>
        <dbReference type="EMBL" id="PNY14446.1"/>
    </source>
</evidence>
<feature type="region of interest" description="Disordered" evidence="1">
    <location>
        <begin position="93"/>
        <end position="118"/>
    </location>
</feature>
<dbReference type="STRING" id="57577.A0A2K3PGL8"/>
<reference evidence="2 3" key="1">
    <citation type="journal article" date="2014" name="Am. J. Bot.">
        <title>Genome assembly and annotation for red clover (Trifolium pratense; Fabaceae).</title>
        <authorList>
            <person name="Istvanek J."/>
            <person name="Jaros M."/>
            <person name="Krenek A."/>
            <person name="Repkova J."/>
        </authorList>
    </citation>
    <scope>NUCLEOTIDE SEQUENCE [LARGE SCALE GENOMIC DNA]</scope>
    <source>
        <strain evidence="3">cv. Tatra</strain>
        <tissue evidence="2">Young leaves</tissue>
    </source>
</reference>
<dbReference type="SUPFAM" id="SSF56784">
    <property type="entry name" value="HAD-like"/>
    <property type="match status" value="1"/>
</dbReference>
<protein>
    <submittedName>
        <fullName evidence="2">Uncharacterized protein</fullName>
    </submittedName>
</protein>
<reference evidence="2 3" key="2">
    <citation type="journal article" date="2017" name="Front. Plant Sci.">
        <title>Gene Classification and Mining of Molecular Markers Useful in Red Clover (Trifolium pratense) Breeding.</title>
        <authorList>
            <person name="Istvanek J."/>
            <person name="Dluhosova J."/>
            <person name="Dluhos P."/>
            <person name="Patkova L."/>
            <person name="Nedelnik J."/>
            <person name="Repkova J."/>
        </authorList>
    </citation>
    <scope>NUCLEOTIDE SEQUENCE [LARGE SCALE GENOMIC DNA]</scope>
    <source>
        <strain evidence="3">cv. Tatra</strain>
        <tissue evidence="2">Young leaves</tissue>
    </source>
</reference>
<dbReference type="NCBIfam" id="TIGR01662">
    <property type="entry name" value="HAD-SF-IIIA"/>
    <property type="match status" value="1"/>
</dbReference>
<dbReference type="Proteomes" id="UP000236291">
    <property type="component" value="Unassembled WGS sequence"/>
</dbReference>
<evidence type="ECO:0000256" key="1">
    <source>
        <dbReference type="SAM" id="MobiDB-lite"/>
    </source>
</evidence>
<dbReference type="PANTHER" id="PTHR19288">
    <property type="entry name" value="4-NITROPHENYLPHOSPHATASE-RELATED"/>
    <property type="match status" value="1"/>
</dbReference>
<gene>
    <name evidence="2" type="ORF">L195_g011127</name>
</gene>
<comment type="caution">
    <text evidence="2">The sequence shown here is derived from an EMBL/GenBank/DDBJ whole genome shotgun (WGS) entry which is preliminary data.</text>
</comment>
<dbReference type="GO" id="GO:0005737">
    <property type="term" value="C:cytoplasm"/>
    <property type="evidence" value="ECO:0007669"/>
    <property type="project" value="TreeGrafter"/>
</dbReference>
<name>A0A2K3PGL8_TRIPR</name>
<dbReference type="Gene3D" id="3.40.50.1000">
    <property type="entry name" value="HAD superfamily/HAD-like"/>
    <property type="match status" value="1"/>
</dbReference>
<feature type="compositionally biased region" description="Polar residues" evidence="1">
    <location>
        <begin position="96"/>
        <end position="109"/>
    </location>
</feature>
<dbReference type="InterPro" id="IPR023214">
    <property type="entry name" value="HAD_sf"/>
</dbReference>
<evidence type="ECO:0000313" key="3">
    <source>
        <dbReference type="Proteomes" id="UP000236291"/>
    </source>
</evidence>
<dbReference type="FunFam" id="3.40.50.1000:FF:000148">
    <property type="entry name" value="Haloacid dehalogenase superfamily protein"/>
    <property type="match status" value="1"/>
</dbReference>
<dbReference type="Pfam" id="PF09419">
    <property type="entry name" value="PGP_phosphatase"/>
    <property type="match status" value="1"/>
</dbReference>
<organism evidence="2 3">
    <name type="scientific">Trifolium pratense</name>
    <name type="common">Red clover</name>
    <dbReference type="NCBI Taxonomy" id="57577"/>
    <lineage>
        <taxon>Eukaryota</taxon>
        <taxon>Viridiplantae</taxon>
        <taxon>Streptophyta</taxon>
        <taxon>Embryophyta</taxon>
        <taxon>Tracheophyta</taxon>
        <taxon>Spermatophyta</taxon>
        <taxon>Magnoliopsida</taxon>
        <taxon>eudicotyledons</taxon>
        <taxon>Gunneridae</taxon>
        <taxon>Pentapetalae</taxon>
        <taxon>rosids</taxon>
        <taxon>fabids</taxon>
        <taxon>Fabales</taxon>
        <taxon>Fabaceae</taxon>
        <taxon>Papilionoideae</taxon>
        <taxon>50 kb inversion clade</taxon>
        <taxon>NPAAA clade</taxon>
        <taxon>Hologalegina</taxon>
        <taxon>IRL clade</taxon>
        <taxon>Trifolieae</taxon>
        <taxon>Trifolium</taxon>
    </lineage>
</organism>
<dbReference type="InterPro" id="IPR027706">
    <property type="entry name" value="PGP_Pase"/>
</dbReference>